<evidence type="ECO:0000313" key="2">
    <source>
        <dbReference type="EMBL" id="CAK9175365.1"/>
    </source>
</evidence>
<comment type="caution">
    <text evidence="2">The sequence shown here is derived from an EMBL/GenBank/DDBJ whole genome shotgun (WGS) entry which is preliminary data.</text>
</comment>
<accession>A0ABC8U5X2</accession>
<reference evidence="2 3" key="1">
    <citation type="submission" date="2024-02" db="EMBL/GenBank/DDBJ databases">
        <authorList>
            <person name="Vignale AGUSTIN F."/>
            <person name="Sosa J E."/>
            <person name="Modenutti C."/>
        </authorList>
    </citation>
    <scope>NUCLEOTIDE SEQUENCE [LARGE SCALE GENOMIC DNA]</scope>
</reference>
<organism evidence="2 3">
    <name type="scientific">Ilex paraguariensis</name>
    <name type="common">yerba mate</name>
    <dbReference type="NCBI Taxonomy" id="185542"/>
    <lineage>
        <taxon>Eukaryota</taxon>
        <taxon>Viridiplantae</taxon>
        <taxon>Streptophyta</taxon>
        <taxon>Embryophyta</taxon>
        <taxon>Tracheophyta</taxon>
        <taxon>Spermatophyta</taxon>
        <taxon>Magnoliopsida</taxon>
        <taxon>eudicotyledons</taxon>
        <taxon>Gunneridae</taxon>
        <taxon>Pentapetalae</taxon>
        <taxon>asterids</taxon>
        <taxon>campanulids</taxon>
        <taxon>Aquifoliales</taxon>
        <taxon>Aquifoliaceae</taxon>
        <taxon>Ilex</taxon>
    </lineage>
</organism>
<dbReference type="AlphaFoldDB" id="A0ABC8U5X2"/>
<dbReference type="EMBL" id="CAUOFW020006602">
    <property type="protein sequence ID" value="CAK9175365.1"/>
    <property type="molecule type" value="Genomic_DNA"/>
</dbReference>
<protein>
    <submittedName>
        <fullName evidence="2">Uncharacterized protein</fullName>
    </submittedName>
</protein>
<evidence type="ECO:0000256" key="1">
    <source>
        <dbReference type="SAM" id="MobiDB-lite"/>
    </source>
</evidence>
<keyword evidence="3" id="KW-1185">Reference proteome</keyword>
<gene>
    <name evidence="2" type="ORF">ILEXP_LOCUS45158</name>
</gene>
<feature type="compositionally biased region" description="Basic and acidic residues" evidence="1">
    <location>
        <begin position="55"/>
        <end position="69"/>
    </location>
</feature>
<sequence length="69" mass="7625">MGVERLAAPMACLEATSAKEVNSTWEVVMPTRRWVERHQSQATTKKKGLLATPCKRRDIGDSGLDDAPK</sequence>
<feature type="region of interest" description="Disordered" evidence="1">
    <location>
        <begin position="38"/>
        <end position="69"/>
    </location>
</feature>
<dbReference type="Proteomes" id="UP001642360">
    <property type="component" value="Unassembled WGS sequence"/>
</dbReference>
<name>A0ABC8U5X2_9AQUA</name>
<proteinExistence type="predicted"/>
<evidence type="ECO:0000313" key="3">
    <source>
        <dbReference type="Proteomes" id="UP001642360"/>
    </source>
</evidence>